<sequence length="398" mass="43634">MSADKERKFLEKAPPKWRLILATSIALATAIVSLYSYLRFRPNILTEAPTPVDTTPARVAITALGRIEPEGKVIQLSAPNSVNGSRVEKLFVNQGSKVKTGQIVALLDGYTRATVNVQQALDQVRVAQAKLAQIQAGAKQGDIKAQKATIARLQSQLQGEIATGNATIARLQAELDNAQTEYNRYQQLYKQGAVSASVADTRRLKVKTLQQQVNEAQATLNRSVNTLQDQIREAKARLDSIKEVRPQDLQLAQAEVKSAKSAVKQAKAEQELSTLKSPITGTVLKINTKPGEIVSSQGIMEIGKTNQMYVIAEVYQTDIKKVRLGQKAIISSTALPRKFKGTVTDIGLLVDRQKILNINPGADTDRRIVEVKIRIDELEDNKLIMGLTNLQVDVAIQI</sequence>
<feature type="domain" description="Multidrug resistance protein MdtA-like alpha-helical hairpin" evidence="5">
    <location>
        <begin position="165"/>
        <end position="221"/>
    </location>
</feature>
<dbReference type="PRINTS" id="PR01490">
    <property type="entry name" value="RTXTOXIND"/>
</dbReference>
<evidence type="ECO:0000256" key="1">
    <source>
        <dbReference type="ARBA" id="ARBA00004196"/>
    </source>
</evidence>
<name>A0A1Z4LSD7_9CYAN</name>
<dbReference type="InterPro" id="IPR014315">
    <property type="entry name" value="ABC_heterocyst_DevB"/>
</dbReference>
<dbReference type="OrthoDB" id="556614at2"/>
<comment type="subcellular location">
    <subcellularLocation>
        <location evidence="1">Cell envelope</location>
    </subcellularLocation>
</comment>
<keyword evidence="4" id="KW-0472">Membrane</keyword>
<dbReference type="SUPFAM" id="SSF111369">
    <property type="entry name" value="HlyD-like secretion proteins"/>
    <property type="match status" value="2"/>
</dbReference>
<dbReference type="PANTHER" id="PTHR32347:SF27">
    <property type="entry name" value="RND EFFLUX PUMP MEMBRANE FUSION PROTEIN BARREL-SANDWICH DOMAIN-CONTAINING PROTEIN"/>
    <property type="match status" value="1"/>
</dbReference>
<feature type="transmembrane region" description="Helical" evidence="4">
    <location>
        <begin position="20"/>
        <end position="38"/>
    </location>
</feature>
<keyword evidence="2 3" id="KW-0175">Coiled coil</keyword>
<reference evidence="6 7" key="1">
    <citation type="submission" date="2017-06" db="EMBL/GenBank/DDBJ databases">
        <title>Genome sequencing of cyanobaciteial culture collection at National Institute for Environmental Studies (NIES).</title>
        <authorList>
            <person name="Hirose Y."/>
            <person name="Shimura Y."/>
            <person name="Fujisawa T."/>
            <person name="Nakamura Y."/>
            <person name="Kawachi M."/>
        </authorList>
    </citation>
    <scope>NUCLEOTIDE SEQUENCE [LARGE SCALE GENOMIC DNA]</scope>
    <source>
        <strain evidence="6 7">NIES-267</strain>
    </source>
</reference>
<evidence type="ECO:0000256" key="2">
    <source>
        <dbReference type="ARBA" id="ARBA00023054"/>
    </source>
</evidence>
<evidence type="ECO:0000259" key="5">
    <source>
        <dbReference type="Pfam" id="PF25876"/>
    </source>
</evidence>
<gene>
    <name evidence="6" type="ORF">NIES267_34720</name>
</gene>
<evidence type="ECO:0000313" key="7">
    <source>
        <dbReference type="Proteomes" id="UP000218418"/>
    </source>
</evidence>
<proteinExistence type="predicted"/>
<dbReference type="InterPro" id="IPR058624">
    <property type="entry name" value="MdtA-like_HH"/>
</dbReference>
<dbReference type="AlphaFoldDB" id="A0A1Z4LSD7"/>
<evidence type="ECO:0000256" key="3">
    <source>
        <dbReference type="SAM" id="Coils"/>
    </source>
</evidence>
<accession>A0A1Z4LSD7</accession>
<dbReference type="GO" id="GO:0030313">
    <property type="term" value="C:cell envelope"/>
    <property type="evidence" value="ECO:0007669"/>
    <property type="project" value="UniProtKB-SubCell"/>
</dbReference>
<keyword evidence="4" id="KW-1133">Transmembrane helix</keyword>
<evidence type="ECO:0000256" key="4">
    <source>
        <dbReference type="SAM" id="Phobius"/>
    </source>
</evidence>
<keyword evidence="4" id="KW-0812">Transmembrane</keyword>
<protein>
    <submittedName>
        <fullName evidence="6">DevB family ABC exporter membrane fusion protein</fullName>
    </submittedName>
</protein>
<dbReference type="Gene3D" id="2.40.30.170">
    <property type="match status" value="1"/>
</dbReference>
<dbReference type="Pfam" id="PF25876">
    <property type="entry name" value="HH_MFP_RND"/>
    <property type="match status" value="1"/>
</dbReference>
<dbReference type="Gene3D" id="2.40.50.100">
    <property type="match status" value="1"/>
</dbReference>
<dbReference type="NCBIfam" id="TIGR02971">
    <property type="entry name" value="heterocyst_DevB"/>
    <property type="match status" value="1"/>
</dbReference>
<keyword evidence="7" id="KW-1185">Reference proteome</keyword>
<feature type="coiled-coil region" evidence="3">
    <location>
        <begin position="161"/>
        <end position="269"/>
    </location>
</feature>
<organism evidence="6 7">
    <name type="scientific">Calothrix parasitica NIES-267</name>
    <dbReference type="NCBI Taxonomy" id="1973488"/>
    <lineage>
        <taxon>Bacteria</taxon>
        <taxon>Bacillati</taxon>
        <taxon>Cyanobacteriota</taxon>
        <taxon>Cyanophyceae</taxon>
        <taxon>Nostocales</taxon>
        <taxon>Calotrichaceae</taxon>
        <taxon>Calothrix</taxon>
    </lineage>
</organism>
<dbReference type="InterPro" id="IPR050465">
    <property type="entry name" value="UPF0194_transport"/>
</dbReference>
<dbReference type="Proteomes" id="UP000218418">
    <property type="component" value="Chromosome"/>
</dbReference>
<dbReference type="EMBL" id="AP018227">
    <property type="protein sequence ID" value="BAY83978.1"/>
    <property type="molecule type" value="Genomic_DNA"/>
</dbReference>
<dbReference type="PANTHER" id="PTHR32347">
    <property type="entry name" value="EFFLUX SYSTEM COMPONENT YKNX-RELATED"/>
    <property type="match status" value="1"/>
</dbReference>
<evidence type="ECO:0000313" key="6">
    <source>
        <dbReference type="EMBL" id="BAY83978.1"/>
    </source>
</evidence>
<dbReference type="Gene3D" id="1.10.287.470">
    <property type="entry name" value="Helix hairpin bin"/>
    <property type="match status" value="1"/>
</dbReference>